<keyword evidence="4" id="KW-0274">FAD</keyword>
<dbReference type="AlphaFoldDB" id="A0A7W9UKI9"/>
<evidence type="ECO:0000256" key="5">
    <source>
        <dbReference type="ARBA" id="ARBA00023002"/>
    </source>
</evidence>
<evidence type="ECO:0000313" key="6">
    <source>
        <dbReference type="EMBL" id="MBB5916608.1"/>
    </source>
</evidence>
<protein>
    <submittedName>
        <fullName evidence="6">Cholesterol oxidase</fullName>
        <ecNumber evidence="6">1.1.3.6</ecNumber>
    </submittedName>
</protein>
<dbReference type="Gene3D" id="3.40.50.1820">
    <property type="entry name" value="alpha/beta hydrolase"/>
    <property type="match status" value="1"/>
</dbReference>
<organism evidence="6 7">
    <name type="scientific">Nocardia transvalensis</name>
    <dbReference type="NCBI Taxonomy" id="37333"/>
    <lineage>
        <taxon>Bacteria</taxon>
        <taxon>Bacillati</taxon>
        <taxon>Actinomycetota</taxon>
        <taxon>Actinomycetes</taxon>
        <taxon>Mycobacteriales</taxon>
        <taxon>Nocardiaceae</taxon>
        <taxon>Nocardia</taxon>
    </lineage>
</organism>
<dbReference type="PANTHER" id="PTHR47470">
    <property type="entry name" value="CHOLESTEROL OXIDASE"/>
    <property type="match status" value="1"/>
</dbReference>
<name>A0A7W9UKI9_9NOCA</name>
<comment type="caution">
    <text evidence="6">The sequence shown here is derived from an EMBL/GenBank/DDBJ whole genome shotgun (WGS) entry which is preliminary data.</text>
</comment>
<evidence type="ECO:0000256" key="3">
    <source>
        <dbReference type="ARBA" id="ARBA00022630"/>
    </source>
</evidence>
<dbReference type="InterPro" id="IPR052542">
    <property type="entry name" value="Cholesterol_Oxidase"/>
</dbReference>
<keyword evidence="7" id="KW-1185">Reference proteome</keyword>
<dbReference type="EMBL" id="JACHIT010000002">
    <property type="protein sequence ID" value="MBB5916608.1"/>
    <property type="molecule type" value="Genomic_DNA"/>
</dbReference>
<comment type="similarity">
    <text evidence="2">Belongs to the GMC oxidoreductase family.</text>
</comment>
<evidence type="ECO:0000313" key="7">
    <source>
        <dbReference type="Proteomes" id="UP000540412"/>
    </source>
</evidence>
<accession>A0A7W9UKI9</accession>
<keyword evidence="3" id="KW-0285">Flavoprotein</keyword>
<evidence type="ECO:0000256" key="2">
    <source>
        <dbReference type="ARBA" id="ARBA00010790"/>
    </source>
</evidence>
<gene>
    <name evidence="6" type="ORF">BJY24_005520</name>
</gene>
<dbReference type="GO" id="GO:0016995">
    <property type="term" value="F:cholesterol oxidase activity"/>
    <property type="evidence" value="ECO:0007669"/>
    <property type="project" value="UniProtKB-EC"/>
</dbReference>
<reference evidence="6 7" key="1">
    <citation type="submission" date="2020-08" db="EMBL/GenBank/DDBJ databases">
        <title>Sequencing the genomes of 1000 actinobacteria strains.</title>
        <authorList>
            <person name="Klenk H.-P."/>
        </authorList>
    </citation>
    <scope>NUCLEOTIDE SEQUENCE [LARGE SCALE GENOMIC DNA]</scope>
    <source>
        <strain evidence="6 7">DSM 43582</strain>
    </source>
</reference>
<keyword evidence="5 6" id="KW-0560">Oxidoreductase</keyword>
<dbReference type="EC" id="1.1.3.6" evidence="6"/>
<evidence type="ECO:0000256" key="1">
    <source>
        <dbReference type="ARBA" id="ARBA00001974"/>
    </source>
</evidence>
<dbReference type="SUPFAM" id="SSF53474">
    <property type="entry name" value="alpha/beta-Hydrolases"/>
    <property type="match status" value="1"/>
</dbReference>
<dbReference type="InterPro" id="IPR029058">
    <property type="entry name" value="AB_hydrolase_fold"/>
</dbReference>
<comment type="cofactor">
    <cofactor evidence="1">
        <name>FAD</name>
        <dbReference type="ChEBI" id="CHEBI:57692"/>
    </cofactor>
</comment>
<evidence type="ECO:0000256" key="4">
    <source>
        <dbReference type="ARBA" id="ARBA00022827"/>
    </source>
</evidence>
<dbReference type="Proteomes" id="UP000540412">
    <property type="component" value="Unassembled WGS sequence"/>
</dbReference>
<dbReference type="PANTHER" id="PTHR47470:SF1">
    <property type="entry name" value="FAD-DEPENDENT OXIDOREDUCTASE 2 FAD BINDING DOMAIN-CONTAINING PROTEIN"/>
    <property type="match status" value="1"/>
</dbReference>
<sequence>MTLAGTVYEFGTDDGLLLRLTRFRRADCDDVVLLVHGHMMSSDMFILPEQDRNLTTFLLDNGFTDVWALDFRMSKRLPYNGETRDDTLDDIALFDHPAAMRELRRHIGDRRVHVVAHCLGSMSFAMSVFGGTVRDVTSLVCNSVGLTPRVPLWARVKGLLGPPLLGELLGFTTLDPRYASARPLSRARLFSRLVSWGHRECDEPACHMVSFLCGSGNPVLYEHANLHPATHARITELFGPTGLSYFRHVYRMIEAGRAVKYHPDDPTYARLPDDYLAGAAAVATPVLMLESELNRTFPGSNPIWFRRLEELRPGLQELETIVGYGHMDSLAGRYAHVDVYPRIADFLKRMSR</sequence>
<proteinExistence type="inferred from homology"/>
<dbReference type="RefSeq" id="WP_051163548.1">
    <property type="nucleotide sequence ID" value="NZ_JACHIT010000002.1"/>
</dbReference>